<accession>A0A443N4S8</accession>
<dbReference type="AlphaFoldDB" id="A0A443N4S8"/>
<proteinExistence type="predicted"/>
<feature type="region of interest" description="Disordered" evidence="1">
    <location>
        <begin position="134"/>
        <end position="161"/>
    </location>
</feature>
<protein>
    <submittedName>
        <fullName evidence="2">Uncharacterized protein</fullName>
    </submittedName>
</protein>
<gene>
    <name evidence="2" type="ORF">CKAN_00181200</name>
</gene>
<dbReference type="OrthoDB" id="1933187at2759"/>
<feature type="region of interest" description="Disordered" evidence="1">
    <location>
        <begin position="1"/>
        <end position="62"/>
    </location>
</feature>
<feature type="compositionally biased region" description="Basic and acidic residues" evidence="1">
    <location>
        <begin position="24"/>
        <end position="52"/>
    </location>
</feature>
<keyword evidence="3" id="KW-1185">Reference proteome</keyword>
<comment type="caution">
    <text evidence="2">The sequence shown here is derived from an EMBL/GenBank/DDBJ whole genome shotgun (WGS) entry which is preliminary data.</text>
</comment>
<evidence type="ECO:0000313" key="2">
    <source>
        <dbReference type="EMBL" id="RWR73526.1"/>
    </source>
</evidence>
<evidence type="ECO:0000313" key="3">
    <source>
        <dbReference type="Proteomes" id="UP000283530"/>
    </source>
</evidence>
<sequence>MQKSVRAKSARKPLFDISNAGKNPSKDPSAKKIAEKQQQEDQEVAKEEEIPNKDPNIISDGDKESSLDQRLLLAHSELSNLIRQIDGLIVQAVKLNATCKMGSQEIESFMCVVSDMQSTLKPWLPRFQQALTRPSTQSDRWLGQSSLVQPESATNEERNDVPKYSEELDLDSLISPSPLVSWRANCRVESGRQLFLLTPLPKMKAFSSKYPGPAKSVSEKVPHMGTLSHTLSLPPLMTISGNFGDDLLDSVEFEPTSTKITKSAVTLTERSNSVEFEPTSTKITKSAVTLTERSPDRPMLRMTPLLKMSPPKTCRYLEPVSESFRQNKNDMIKPTPLASGVIDSDEPLSSEKSSSHVSGCLASKYPELFGIQLTHKSAMKRQDVEASLDWFFSPPKTCILMEPPDEKLRTNPAGCNLFSNNDVHADQPANMVSAMDNKICSRYQLTNEPVNHGLCSTNLAALESTPMWKDFGSTVCKGKQPGENTLKRELWTRFEAVSASNELHFNVSLFQETEGKGFLDRLEEVSFEETGLESKNSL</sequence>
<evidence type="ECO:0000256" key="1">
    <source>
        <dbReference type="SAM" id="MobiDB-lite"/>
    </source>
</evidence>
<name>A0A443N4S8_9MAGN</name>
<feature type="compositionally biased region" description="Polar residues" evidence="1">
    <location>
        <begin position="134"/>
        <end position="153"/>
    </location>
</feature>
<dbReference type="EMBL" id="QPKB01000001">
    <property type="protein sequence ID" value="RWR73526.1"/>
    <property type="molecule type" value="Genomic_DNA"/>
</dbReference>
<dbReference type="PANTHER" id="PTHR37238">
    <property type="entry name" value="OS05G0532500 PROTEIN"/>
    <property type="match status" value="1"/>
</dbReference>
<reference evidence="2 3" key="1">
    <citation type="journal article" date="2019" name="Nat. Plants">
        <title>Stout camphor tree genome fills gaps in understanding of flowering plant genome evolution.</title>
        <authorList>
            <person name="Chaw S.M."/>
            <person name="Liu Y.C."/>
            <person name="Wu Y.W."/>
            <person name="Wang H.Y."/>
            <person name="Lin C.I."/>
            <person name="Wu C.S."/>
            <person name="Ke H.M."/>
            <person name="Chang L.Y."/>
            <person name="Hsu C.Y."/>
            <person name="Yang H.T."/>
            <person name="Sudianto E."/>
            <person name="Hsu M.H."/>
            <person name="Wu K.P."/>
            <person name="Wang L.N."/>
            <person name="Leebens-Mack J.H."/>
            <person name="Tsai I.J."/>
        </authorList>
    </citation>
    <scope>NUCLEOTIDE SEQUENCE [LARGE SCALE GENOMIC DNA]</scope>
    <source>
        <strain evidence="3">cv. Chaw 1501</strain>
        <tissue evidence="2">Young leaves</tissue>
    </source>
</reference>
<dbReference type="PANTHER" id="PTHR37238:SF1">
    <property type="entry name" value="OS05G0532500 PROTEIN"/>
    <property type="match status" value="1"/>
</dbReference>
<feature type="compositionally biased region" description="Basic residues" evidence="1">
    <location>
        <begin position="1"/>
        <end position="11"/>
    </location>
</feature>
<organism evidence="2 3">
    <name type="scientific">Cinnamomum micranthum f. kanehirae</name>
    <dbReference type="NCBI Taxonomy" id="337451"/>
    <lineage>
        <taxon>Eukaryota</taxon>
        <taxon>Viridiplantae</taxon>
        <taxon>Streptophyta</taxon>
        <taxon>Embryophyta</taxon>
        <taxon>Tracheophyta</taxon>
        <taxon>Spermatophyta</taxon>
        <taxon>Magnoliopsida</taxon>
        <taxon>Magnoliidae</taxon>
        <taxon>Laurales</taxon>
        <taxon>Lauraceae</taxon>
        <taxon>Cinnamomum</taxon>
    </lineage>
</organism>
<dbReference type="Proteomes" id="UP000283530">
    <property type="component" value="Unassembled WGS sequence"/>
</dbReference>